<feature type="compositionally biased region" description="Low complexity" evidence="1">
    <location>
        <begin position="660"/>
        <end position="669"/>
    </location>
</feature>
<feature type="region of interest" description="Disordered" evidence="1">
    <location>
        <begin position="653"/>
        <end position="728"/>
    </location>
</feature>
<dbReference type="GO" id="GO:0003729">
    <property type="term" value="F:mRNA binding"/>
    <property type="evidence" value="ECO:0007669"/>
    <property type="project" value="TreeGrafter"/>
</dbReference>
<accession>A0A8S3YQS0</accession>
<proteinExistence type="predicted"/>
<dbReference type="OrthoDB" id="2195113at2759"/>
<comment type="caution">
    <text evidence="2">The sequence shown here is derived from an EMBL/GenBank/DDBJ whole genome shotgun (WGS) entry which is preliminary data.</text>
</comment>
<feature type="region of interest" description="Disordered" evidence="1">
    <location>
        <begin position="211"/>
        <end position="244"/>
    </location>
</feature>
<sequence length="830" mass="92215">IHRVRPPNKKKYEEDLDKLVSQIREKEGELEKCKTGGSLNITGELKNLKAERSATITKRKQTDFELEKLKKILPEKMCQLGQLESSLIYKNEEKINLAIQRLEYNLNVQHFKLAEEKKIVSEIDRLKRSKKTLVQYLALRQEINGIRDLQRHMREERDTYFQVVGKLNSDEDKLRKGSMAAKTTYSQLKLQIDDLYESKRQLVSNYKKQFDDYQDGKDKPKRGSWKKREDYRKSFSTDKRKQQTELELEKTSYEKYLNWCNSLIRVLSRYNNLAVQEPSLDSLSPTSSIEEPEPAEEIDDGQYVLLKKAGESQEPSQATKRPSKKNRRPRKQGSIKKITLSSDMVQQLAELGLKAPNSLSEVTEAIESLKLKKAHLEVEQQASEVASDAGISATESMICEMSRQASKTESYEGAVDTDPGDQVYVDLLRKCQEGHSEHPEGWETLGAVGGCDNLPGALTLSDSLNLESDVGFGGGQRSYSENAKTLNVSSNKMRALESDRQEIILEMVSGDKAQSEAADVRCVRIPGQALLQQRGNITADEESLNAFRNNSLKHSDSKLLTHTGEHGPVTNQWKKLEKPVSLCISPPSSLPVMPCMSSSAPLDFPSLKSTISPGSAWSPVNSRSICSPKTDHHSSACSASSFHLSVSSTKSHQALAARLSTPSTSTQPSPGLPKQLSQPTLIFDGDDFPPLSHGLAPSRRGSNMSTRSSGGSSSSHLEPPLQPSSQQPLNQQMLCLDISEQTHTLNAFLVHQTTSVSVSEELPSCHLVLPKSGSISQQTGNKSLSVSQIPVLDKLSTEKWVESSVAFVKDFSPVHCEDSASTVLTESTRL</sequence>
<organism evidence="2 3">
    <name type="scientific">Candidula unifasciata</name>
    <dbReference type="NCBI Taxonomy" id="100452"/>
    <lineage>
        <taxon>Eukaryota</taxon>
        <taxon>Metazoa</taxon>
        <taxon>Spiralia</taxon>
        <taxon>Lophotrochozoa</taxon>
        <taxon>Mollusca</taxon>
        <taxon>Gastropoda</taxon>
        <taxon>Heterobranchia</taxon>
        <taxon>Euthyneura</taxon>
        <taxon>Panpulmonata</taxon>
        <taxon>Eupulmonata</taxon>
        <taxon>Stylommatophora</taxon>
        <taxon>Helicina</taxon>
        <taxon>Helicoidea</taxon>
        <taxon>Geomitridae</taxon>
        <taxon>Candidula</taxon>
    </lineage>
</organism>
<evidence type="ECO:0000256" key="1">
    <source>
        <dbReference type="SAM" id="MobiDB-lite"/>
    </source>
</evidence>
<feature type="compositionally biased region" description="Basic and acidic residues" evidence="1">
    <location>
        <begin position="226"/>
        <end position="244"/>
    </location>
</feature>
<feature type="compositionally biased region" description="Low complexity" evidence="1">
    <location>
        <begin position="698"/>
        <end position="728"/>
    </location>
</feature>
<keyword evidence="3" id="KW-1185">Reference proteome</keyword>
<dbReference type="GO" id="GO:0008298">
    <property type="term" value="P:intracellular mRNA localization"/>
    <property type="evidence" value="ECO:0007669"/>
    <property type="project" value="TreeGrafter"/>
</dbReference>
<evidence type="ECO:0000313" key="3">
    <source>
        <dbReference type="Proteomes" id="UP000678393"/>
    </source>
</evidence>
<dbReference type="PANTHER" id="PTHR31027:SF2">
    <property type="entry name" value="LEBERCILIN DOMAIN-CONTAINING PROTEIN"/>
    <property type="match status" value="1"/>
</dbReference>
<dbReference type="InterPro" id="IPR039604">
    <property type="entry name" value="Bfr1"/>
</dbReference>
<dbReference type="EMBL" id="CAJHNH020000466">
    <property type="protein sequence ID" value="CAG5117872.1"/>
    <property type="molecule type" value="Genomic_DNA"/>
</dbReference>
<dbReference type="Proteomes" id="UP000678393">
    <property type="component" value="Unassembled WGS sequence"/>
</dbReference>
<dbReference type="GO" id="GO:0005783">
    <property type="term" value="C:endoplasmic reticulum"/>
    <property type="evidence" value="ECO:0007669"/>
    <property type="project" value="TreeGrafter"/>
</dbReference>
<dbReference type="GO" id="GO:1990904">
    <property type="term" value="C:ribonucleoprotein complex"/>
    <property type="evidence" value="ECO:0007669"/>
    <property type="project" value="TreeGrafter"/>
</dbReference>
<name>A0A8S3YQS0_9EUPU</name>
<dbReference type="AlphaFoldDB" id="A0A8S3YQS0"/>
<reference evidence="2" key="1">
    <citation type="submission" date="2021-04" db="EMBL/GenBank/DDBJ databases">
        <authorList>
            <consortium name="Molecular Ecology Group"/>
        </authorList>
    </citation>
    <scope>NUCLEOTIDE SEQUENCE</scope>
</reference>
<feature type="compositionally biased region" description="Basic residues" evidence="1">
    <location>
        <begin position="321"/>
        <end position="334"/>
    </location>
</feature>
<dbReference type="PANTHER" id="PTHR31027">
    <property type="entry name" value="NUCLEAR SEGREGATION PROTEIN BFR1"/>
    <property type="match status" value="1"/>
</dbReference>
<dbReference type="GO" id="GO:0042175">
    <property type="term" value="C:nuclear outer membrane-endoplasmic reticulum membrane network"/>
    <property type="evidence" value="ECO:0007669"/>
    <property type="project" value="TreeGrafter"/>
</dbReference>
<evidence type="ECO:0000313" key="2">
    <source>
        <dbReference type="EMBL" id="CAG5117872.1"/>
    </source>
</evidence>
<protein>
    <submittedName>
        <fullName evidence="2">Uncharacterized protein</fullName>
    </submittedName>
</protein>
<gene>
    <name evidence="2" type="ORF">CUNI_LOCUS3430</name>
</gene>
<feature type="non-terminal residue" evidence="2">
    <location>
        <position position="1"/>
    </location>
</feature>
<feature type="region of interest" description="Disordered" evidence="1">
    <location>
        <begin position="309"/>
        <end position="339"/>
    </location>
</feature>